<name>A0ABY2KRF4_9RHOB</name>
<dbReference type="PANTHER" id="PTHR30565">
    <property type="entry name" value="PROTEIN YCIF"/>
    <property type="match status" value="1"/>
</dbReference>
<evidence type="ECO:0000313" key="2">
    <source>
        <dbReference type="Proteomes" id="UP000297741"/>
    </source>
</evidence>
<dbReference type="SUPFAM" id="SSF47240">
    <property type="entry name" value="Ferritin-like"/>
    <property type="match status" value="1"/>
</dbReference>
<comment type="caution">
    <text evidence="1">The sequence shown here is derived from an EMBL/GenBank/DDBJ whole genome shotgun (WGS) entry which is preliminary data.</text>
</comment>
<dbReference type="Proteomes" id="UP000297741">
    <property type="component" value="Unassembled WGS sequence"/>
</dbReference>
<sequence length="183" mass="20185">MPPDTPSTDQLPPRTPVQVVAQETLIANLRNAHALEKQVIAVLEPQLKLLDDYADLHARLTRHIAETREQAERLEAALASCGTSPSMIKDAVLSVMGLGQSSAQGFSSDAVLKAVVADMMTEHLEIATYRTLIVLAEMAGRSELVPALEASLREEEAMADWFNQNLELLARRFVELETAQRRQ</sequence>
<dbReference type="InterPro" id="IPR012347">
    <property type="entry name" value="Ferritin-like"/>
</dbReference>
<evidence type="ECO:0000313" key="1">
    <source>
        <dbReference type="EMBL" id="TGD45320.1"/>
    </source>
</evidence>
<gene>
    <name evidence="1" type="ORF">EEB11_01850</name>
</gene>
<proteinExistence type="predicted"/>
<reference evidence="1 2" key="1">
    <citation type="submission" date="2018-11" db="EMBL/GenBank/DDBJ databases">
        <title>Tabrizicola sp. isolated from sediment of alpine lake.</title>
        <authorList>
            <person name="Liu Z."/>
        </authorList>
    </citation>
    <scope>NUCLEOTIDE SEQUENCE [LARGE SCALE GENOMIC DNA]</scope>
    <source>
        <strain evidence="1 2">DRYC-M-16</strain>
    </source>
</reference>
<dbReference type="InterPro" id="IPR047114">
    <property type="entry name" value="YciF"/>
</dbReference>
<dbReference type="PANTHER" id="PTHR30565:SF9">
    <property type="entry name" value="PROTEIN YCIF"/>
    <property type="match status" value="1"/>
</dbReference>
<dbReference type="Pfam" id="PF05974">
    <property type="entry name" value="DUF892"/>
    <property type="match status" value="1"/>
</dbReference>
<protein>
    <submittedName>
        <fullName evidence="1">Ferritin-like domain-containing protein</fullName>
    </submittedName>
</protein>
<dbReference type="Gene3D" id="1.20.1260.10">
    <property type="match status" value="1"/>
</dbReference>
<dbReference type="InterPro" id="IPR010287">
    <property type="entry name" value="DUF892_YciF-like"/>
</dbReference>
<dbReference type="EMBL" id="RPEM01000001">
    <property type="protein sequence ID" value="TGD45320.1"/>
    <property type="molecule type" value="Genomic_DNA"/>
</dbReference>
<keyword evidence="2" id="KW-1185">Reference proteome</keyword>
<dbReference type="InterPro" id="IPR009078">
    <property type="entry name" value="Ferritin-like_SF"/>
</dbReference>
<dbReference type="RefSeq" id="WP_135428702.1">
    <property type="nucleotide sequence ID" value="NZ_RPEM01000001.1"/>
</dbReference>
<organism evidence="1 2">
    <name type="scientific">Pseudotabrizicola sediminis</name>
    <dbReference type="NCBI Taxonomy" id="2486418"/>
    <lineage>
        <taxon>Bacteria</taxon>
        <taxon>Pseudomonadati</taxon>
        <taxon>Pseudomonadota</taxon>
        <taxon>Alphaproteobacteria</taxon>
        <taxon>Rhodobacterales</taxon>
        <taxon>Paracoccaceae</taxon>
        <taxon>Pseudotabrizicola</taxon>
    </lineage>
</organism>
<accession>A0ABY2KRF4</accession>